<name>A0ABP9Q7Z8_9PSEU</name>
<accession>A0ABP9Q7Z8</accession>
<gene>
    <name evidence="1" type="ORF">GCM10023321_36890</name>
</gene>
<comment type="caution">
    <text evidence="1">The sequence shown here is derived from an EMBL/GenBank/DDBJ whole genome shotgun (WGS) entry which is preliminary data.</text>
</comment>
<organism evidence="1 2">
    <name type="scientific">Pseudonocardia eucalypti</name>
    <dbReference type="NCBI Taxonomy" id="648755"/>
    <lineage>
        <taxon>Bacteria</taxon>
        <taxon>Bacillati</taxon>
        <taxon>Actinomycetota</taxon>
        <taxon>Actinomycetes</taxon>
        <taxon>Pseudonocardiales</taxon>
        <taxon>Pseudonocardiaceae</taxon>
        <taxon>Pseudonocardia</taxon>
    </lineage>
</organism>
<reference evidence="2" key="1">
    <citation type="journal article" date="2019" name="Int. J. Syst. Evol. Microbiol.">
        <title>The Global Catalogue of Microorganisms (GCM) 10K type strain sequencing project: providing services to taxonomists for standard genome sequencing and annotation.</title>
        <authorList>
            <consortium name="The Broad Institute Genomics Platform"/>
            <consortium name="The Broad Institute Genome Sequencing Center for Infectious Disease"/>
            <person name="Wu L."/>
            <person name="Ma J."/>
        </authorList>
    </citation>
    <scope>NUCLEOTIDE SEQUENCE [LARGE SCALE GENOMIC DNA]</scope>
    <source>
        <strain evidence="2">JCM 18303</strain>
    </source>
</reference>
<dbReference type="Proteomes" id="UP001428817">
    <property type="component" value="Unassembled WGS sequence"/>
</dbReference>
<sequence>MAYAENDPVSGAATANSASIRITNTINTPTAAYTNTTPGPVALIAFPLPTNKPAPITPPIPIIVNCRLLNAAFKPPETSSVGACTDMADPLGQHTQRDLHDIVTMQFKFRQDLAPNCFDATTVAG</sequence>
<proteinExistence type="predicted"/>
<evidence type="ECO:0000313" key="2">
    <source>
        <dbReference type="Proteomes" id="UP001428817"/>
    </source>
</evidence>
<protein>
    <submittedName>
        <fullName evidence="1">Uncharacterized protein</fullName>
    </submittedName>
</protein>
<dbReference type="EMBL" id="BAABJP010000015">
    <property type="protein sequence ID" value="GAA5157927.1"/>
    <property type="molecule type" value="Genomic_DNA"/>
</dbReference>
<keyword evidence="2" id="KW-1185">Reference proteome</keyword>
<evidence type="ECO:0000313" key="1">
    <source>
        <dbReference type="EMBL" id="GAA5157927.1"/>
    </source>
</evidence>